<sequence length="195" mass="20724">MDLTAQRRLITASTAGFLAVAAAGVVWSLAGIDPPARQSDSTRGSKRGINLPVDPPQPATVQQAARVDLALKLQQPLYDPPKPPPPKPQPKPDPKPVVVRNPPAVKAARLDWTLSGTIIDSDQSVAILTDASGKTDIRAAGEVVELSPPGVLVRKIDSEKVTLEVRGTESTLRLKSSFQSSGGGRPDRPNRRPSR</sequence>
<name>A0A518HHI7_9BACT</name>
<evidence type="ECO:0000313" key="3">
    <source>
        <dbReference type="Proteomes" id="UP000319004"/>
    </source>
</evidence>
<feature type="compositionally biased region" description="Basic and acidic residues" evidence="1">
    <location>
        <begin position="185"/>
        <end position="195"/>
    </location>
</feature>
<dbReference type="AlphaFoldDB" id="A0A518HHI7"/>
<protein>
    <recommendedName>
        <fullName evidence="4">Type II secretion system protein GspC N-terminal domain-containing protein</fullName>
    </recommendedName>
</protein>
<gene>
    <name evidence="2" type="ORF">Enr13x_01210</name>
</gene>
<feature type="compositionally biased region" description="Polar residues" evidence="1">
    <location>
        <begin position="168"/>
        <end position="179"/>
    </location>
</feature>
<accession>A0A518HHI7</accession>
<dbReference type="RefSeq" id="WP_145384153.1">
    <property type="nucleotide sequence ID" value="NZ_CP037423.1"/>
</dbReference>
<feature type="region of interest" description="Disordered" evidence="1">
    <location>
        <begin position="167"/>
        <end position="195"/>
    </location>
</feature>
<evidence type="ECO:0000313" key="2">
    <source>
        <dbReference type="EMBL" id="QDV40315.1"/>
    </source>
</evidence>
<evidence type="ECO:0008006" key="4">
    <source>
        <dbReference type="Google" id="ProtNLM"/>
    </source>
</evidence>
<reference evidence="2 3" key="1">
    <citation type="submission" date="2019-03" db="EMBL/GenBank/DDBJ databases">
        <title>Deep-cultivation of Planctomycetes and their phenomic and genomic characterization uncovers novel biology.</title>
        <authorList>
            <person name="Wiegand S."/>
            <person name="Jogler M."/>
            <person name="Boedeker C."/>
            <person name="Pinto D."/>
            <person name="Vollmers J."/>
            <person name="Rivas-Marin E."/>
            <person name="Kohn T."/>
            <person name="Peeters S.H."/>
            <person name="Heuer A."/>
            <person name="Rast P."/>
            <person name="Oberbeckmann S."/>
            <person name="Bunk B."/>
            <person name="Jeske O."/>
            <person name="Meyerdierks A."/>
            <person name="Storesund J.E."/>
            <person name="Kallscheuer N."/>
            <person name="Luecker S."/>
            <person name="Lage O.M."/>
            <person name="Pohl T."/>
            <person name="Merkel B.J."/>
            <person name="Hornburger P."/>
            <person name="Mueller R.-W."/>
            <person name="Bruemmer F."/>
            <person name="Labrenz M."/>
            <person name="Spormann A.M."/>
            <person name="Op den Camp H."/>
            <person name="Overmann J."/>
            <person name="Amann R."/>
            <person name="Jetten M.S.M."/>
            <person name="Mascher T."/>
            <person name="Medema M.H."/>
            <person name="Devos D.P."/>
            <person name="Kaster A.-K."/>
            <person name="Ovreas L."/>
            <person name="Rohde M."/>
            <person name="Galperin M.Y."/>
            <person name="Jogler C."/>
        </authorList>
    </citation>
    <scope>NUCLEOTIDE SEQUENCE [LARGE SCALE GENOMIC DNA]</scope>
    <source>
        <strain evidence="2 3">Enr13</strain>
    </source>
</reference>
<feature type="compositionally biased region" description="Pro residues" evidence="1">
    <location>
        <begin position="78"/>
        <end position="91"/>
    </location>
</feature>
<feature type="region of interest" description="Disordered" evidence="1">
    <location>
        <begin position="33"/>
        <end position="62"/>
    </location>
</feature>
<dbReference type="EMBL" id="CP037423">
    <property type="protein sequence ID" value="QDV40315.1"/>
    <property type="molecule type" value="Genomic_DNA"/>
</dbReference>
<dbReference type="Proteomes" id="UP000319004">
    <property type="component" value="Chromosome"/>
</dbReference>
<dbReference type="KEGG" id="snep:Enr13x_01210"/>
<keyword evidence="3" id="KW-1185">Reference proteome</keyword>
<organism evidence="2 3">
    <name type="scientific">Stieleria neptunia</name>
    <dbReference type="NCBI Taxonomy" id="2527979"/>
    <lineage>
        <taxon>Bacteria</taxon>
        <taxon>Pseudomonadati</taxon>
        <taxon>Planctomycetota</taxon>
        <taxon>Planctomycetia</taxon>
        <taxon>Pirellulales</taxon>
        <taxon>Pirellulaceae</taxon>
        <taxon>Stieleria</taxon>
    </lineage>
</organism>
<proteinExistence type="predicted"/>
<dbReference type="OrthoDB" id="270333at2"/>
<feature type="region of interest" description="Disordered" evidence="1">
    <location>
        <begin position="75"/>
        <end position="101"/>
    </location>
</feature>
<dbReference type="Gene3D" id="2.30.30.830">
    <property type="match status" value="1"/>
</dbReference>
<evidence type="ECO:0000256" key="1">
    <source>
        <dbReference type="SAM" id="MobiDB-lite"/>
    </source>
</evidence>